<keyword evidence="3" id="KW-1185">Reference proteome</keyword>
<sequence length="212" mass="22968">MKRKTYRIVWEDDPPRHDAQPSENRAPDAAGRNHAGPAAERQQSNGMPPTSGAPDMPADKTTRGSADKTGSGFVRSETTEQRPSQAIASPTASHPAEPADADRYRTYAPERLMQAGFGSPSPAIPPGYAERHAPQESIYPARPLAGRSPLGSVGNDRQAKADGQHEARQGLDRQQIGEMIDSRLNSLRVYVLESDITDAQRSVKTVVEQASF</sequence>
<dbReference type="GeneID" id="82891183"/>
<dbReference type="Proteomes" id="UP001059295">
    <property type="component" value="Chromosome"/>
</dbReference>
<feature type="compositionally biased region" description="Basic and acidic residues" evidence="1">
    <location>
        <begin position="57"/>
        <end position="66"/>
    </location>
</feature>
<reference evidence="2" key="1">
    <citation type="journal article" date="2022" name="Cell">
        <title>Design, construction, and in vivo augmentation of a complex gut microbiome.</title>
        <authorList>
            <person name="Cheng A.G."/>
            <person name="Ho P.Y."/>
            <person name="Aranda-Diaz A."/>
            <person name="Jain S."/>
            <person name="Yu F.B."/>
            <person name="Meng X."/>
            <person name="Wang M."/>
            <person name="Iakiviak M."/>
            <person name="Nagashima K."/>
            <person name="Zhao A."/>
            <person name="Murugkar P."/>
            <person name="Patil A."/>
            <person name="Atabakhsh K."/>
            <person name="Weakley A."/>
            <person name="Yan J."/>
            <person name="Brumbaugh A.R."/>
            <person name="Higginbottom S."/>
            <person name="Dimas A."/>
            <person name="Shiver A.L."/>
            <person name="Deutschbauer A."/>
            <person name="Neff N."/>
            <person name="Sonnenburg J.L."/>
            <person name="Huang K.C."/>
            <person name="Fischbach M.A."/>
        </authorList>
    </citation>
    <scope>NUCLEOTIDE SEQUENCE</scope>
    <source>
        <strain evidence="2">AP11</strain>
    </source>
</reference>
<dbReference type="RefSeq" id="WP_019245914.1">
    <property type="nucleotide sequence ID" value="NZ_CAPH01000013.1"/>
</dbReference>
<accession>A0ABY5V387</accession>
<feature type="region of interest" description="Disordered" evidence="1">
    <location>
        <begin position="1"/>
        <end position="177"/>
    </location>
</feature>
<feature type="compositionally biased region" description="Basic and acidic residues" evidence="1">
    <location>
        <begin position="157"/>
        <end position="171"/>
    </location>
</feature>
<gene>
    <name evidence="2" type="ORF">NQ491_05575</name>
</gene>
<dbReference type="EMBL" id="CP102294">
    <property type="protein sequence ID" value="UWN58239.1"/>
    <property type="molecule type" value="Genomic_DNA"/>
</dbReference>
<evidence type="ECO:0000256" key="1">
    <source>
        <dbReference type="SAM" id="MobiDB-lite"/>
    </source>
</evidence>
<organism evidence="2 3">
    <name type="scientific">Alistipes ihumii AP11</name>
    <dbReference type="NCBI Taxonomy" id="1211813"/>
    <lineage>
        <taxon>Bacteria</taxon>
        <taxon>Pseudomonadati</taxon>
        <taxon>Bacteroidota</taxon>
        <taxon>Bacteroidia</taxon>
        <taxon>Bacteroidales</taxon>
        <taxon>Rikenellaceae</taxon>
        <taxon>Alistipes</taxon>
    </lineage>
</organism>
<protein>
    <submittedName>
        <fullName evidence="2">Uncharacterized protein</fullName>
    </submittedName>
</protein>
<proteinExistence type="predicted"/>
<feature type="compositionally biased region" description="Basic and acidic residues" evidence="1">
    <location>
        <begin position="9"/>
        <end position="20"/>
    </location>
</feature>
<evidence type="ECO:0000313" key="2">
    <source>
        <dbReference type="EMBL" id="UWN58239.1"/>
    </source>
</evidence>
<name>A0ABY5V387_9BACT</name>
<evidence type="ECO:0000313" key="3">
    <source>
        <dbReference type="Proteomes" id="UP001059295"/>
    </source>
</evidence>
<feature type="compositionally biased region" description="Polar residues" evidence="1">
    <location>
        <begin position="81"/>
        <end position="92"/>
    </location>
</feature>